<gene>
    <name evidence="1" type="ORF">BDD16_000632</name>
</gene>
<dbReference type="EMBL" id="JACCFH010000001">
    <property type="protein sequence ID" value="NYG31646.1"/>
    <property type="molecule type" value="Genomic_DNA"/>
</dbReference>
<proteinExistence type="predicted"/>
<dbReference type="RefSeq" id="WP_179632619.1">
    <property type="nucleotide sequence ID" value="NZ_JACCFH010000001.1"/>
</dbReference>
<keyword evidence="2" id="KW-1185">Reference proteome</keyword>
<organism evidence="1 2">
    <name type="scientific">Sphaerotilus montanus</name>
    <dbReference type="NCBI Taxonomy" id="522889"/>
    <lineage>
        <taxon>Bacteria</taxon>
        <taxon>Pseudomonadati</taxon>
        <taxon>Pseudomonadota</taxon>
        <taxon>Betaproteobacteria</taxon>
        <taxon>Burkholderiales</taxon>
        <taxon>Sphaerotilaceae</taxon>
        <taxon>Sphaerotilus</taxon>
    </lineage>
</organism>
<dbReference type="Proteomes" id="UP000518288">
    <property type="component" value="Unassembled WGS sequence"/>
</dbReference>
<accession>A0A7Y9U5G6</accession>
<evidence type="ECO:0008006" key="3">
    <source>
        <dbReference type="Google" id="ProtNLM"/>
    </source>
</evidence>
<evidence type="ECO:0000313" key="2">
    <source>
        <dbReference type="Proteomes" id="UP000518288"/>
    </source>
</evidence>
<comment type="caution">
    <text evidence="1">The sequence shown here is derived from an EMBL/GenBank/DDBJ whole genome shotgun (WGS) entry which is preliminary data.</text>
</comment>
<evidence type="ECO:0000313" key="1">
    <source>
        <dbReference type="EMBL" id="NYG31646.1"/>
    </source>
</evidence>
<sequence>MAYLFRGRLCGALCDDCFEPLANVQVRLYRLRSDQDATRLAVAETKDTFAVLTDEQVRAKSGALLAECTTDEAGHFTARLGDDQQYAGEAFEVDVHCGTVPHRRPEPPPKGPVQFTITTVQPQWRQRENDQIAAWDHCLARRFWCYIRALFDAWVLCGRVTVCSTGQAAEGLTVYALDRDWLADDPIGSGLTDASGKFRIDYLGADFRRGTWINIELIGGPDVYFRIDGPSGTPLLTEPSSQGRAPGRENVGPCCCVALCVKEAPPVEHAWFTRVGDFNLYSDIDSSTGLTTTAQPAGFPNQHGGPGYGFWQSPRLVGDCPTRHPATSQPLRYRFLWRPTGSLAAPAPITGPAMVVAQKVGTRPVTWNYGLPGDPATRPQDIWVVPSGGYTGPMPAPFPAAPPGPPPGSWGPMPPLLQQPDADGWVTMPPDATNQGFSGPLLRVNTNALVPGGTAIGAGAGNAIPAAALKNGVDVSIFFEAAPVSGPGATLGNQLDRLHVNNWIEVAEFSLDQFTAPGATPCEGITNMVDLRYTMDHALVSTWALGISTSAPIPGGTPTLPGLGVPPVPPDQFSSVRGGHGQVHLNTSGWPQCAYMVTFTRSLKLTDGEDDDAGRGGVVAVFCKR</sequence>
<protein>
    <recommendedName>
        <fullName evidence="3">Carboxypeptidase regulatory-like domain-containing protein</fullName>
    </recommendedName>
</protein>
<name>A0A7Y9U5G6_9BURK</name>
<dbReference type="AlphaFoldDB" id="A0A7Y9U5G6"/>
<reference evidence="1 2" key="1">
    <citation type="submission" date="2020-07" db="EMBL/GenBank/DDBJ databases">
        <title>Genomic Encyclopedia of Archaeal and Bacterial Type Strains, Phase II (KMG-II): from individual species to whole genera.</title>
        <authorList>
            <person name="Goeker M."/>
        </authorList>
    </citation>
    <scope>NUCLEOTIDE SEQUENCE [LARGE SCALE GENOMIC DNA]</scope>
    <source>
        <strain evidence="1 2">DSM 21226</strain>
    </source>
</reference>